<dbReference type="AlphaFoldDB" id="K6ZAQ7"/>
<reference evidence="2 3" key="1">
    <citation type="journal article" date="2017" name="Antonie Van Leeuwenhoek">
        <title>Rhizobium rhizosphaerae sp. nov., a novel species isolated from rice rhizosphere.</title>
        <authorList>
            <person name="Zhao J.J."/>
            <person name="Zhang J."/>
            <person name="Zhang R.J."/>
            <person name="Zhang C.W."/>
            <person name="Yin H.Q."/>
            <person name="Zhang X.X."/>
        </authorList>
    </citation>
    <scope>NUCLEOTIDE SEQUENCE [LARGE SCALE GENOMIC DNA]</scope>
    <source>
        <strain evidence="2 3">BSs20135</strain>
    </source>
</reference>
<name>K6ZAQ7_9ALTE</name>
<proteinExistence type="predicted"/>
<evidence type="ECO:0000256" key="1">
    <source>
        <dbReference type="SAM" id="SignalP"/>
    </source>
</evidence>
<accession>K6ZAQ7</accession>
<gene>
    <name evidence="2" type="ORF">GARC_3571</name>
</gene>
<keyword evidence="3" id="KW-1185">Reference proteome</keyword>
<protein>
    <recommendedName>
        <fullName evidence="4">Outer membrane protein beta-barrel domain-containing protein</fullName>
    </recommendedName>
</protein>
<dbReference type="eggNOG" id="ENOG50339VG">
    <property type="taxonomic scope" value="Bacteria"/>
</dbReference>
<evidence type="ECO:0000313" key="3">
    <source>
        <dbReference type="Proteomes" id="UP000006327"/>
    </source>
</evidence>
<dbReference type="RefSeq" id="WP_007622529.1">
    <property type="nucleotide sequence ID" value="NZ_BAEO01000055.1"/>
</dbReference>
<organism evidence="2 3">
    <name type="scientific">Paraglaciecola arctica BSs20135</name>
    <dbReference type="NCBI Taxonomy" id="493475"/>
    <lineage>
        <taxon>Bacteria</taxon>
        <taxon>Pseudomonadati</taxon>
        <taxon>Pseudomonadota</taxon>
        <taxon>Gammaproteobacteria</taxon>
        <taxon>Alteromonadales</taxon>
        <taxon>Alteromonadaceae</taxon>
        <taxon>Paraglaciecola</taxon>
    </lineage>
</organism>
<feature type="signal peptide" evidence="1">
    <location>
        <begin position="1"/>
        <end position="24"/>
    </location>
</feature>
<keyword evidence="1" id="KW-0732">Signal</keyword>
<feature type="chain" id="PRO_5003898089" description="Outer membrane protein beta-barrel domain-containing protein" evidence="1">
    <location>
        <begin position="25"/>
        <end position="189"/>
    </location>
</feature>
<sequence>MKSVLLAACILVSSHCAASSDALATTMSWLQTWAPQNIEFNLAKSAIKFTGCKQKEYLAALTQPLTENFVLEVGLGYAKGKHSWGVFSQKVSVKEFSFIPRYQVSHGFSIGFGLIAQSKTEFKTTQGVEFDLPKNTEWLLNARTDGFANEHYWEWTASSQKWSASDDFGGVFESGATNIKIALSYNGYF</sequence>
<comment type="caution">
    <text evidence="2">The sequence shown here is derived from an EMBL/GenBank/DDBJ whole genome shotgun (WGS) entry which is preliminary data.</text>
</comment>
<evidence type="ECO:0008006" key="4">
    <source>
        <dbReference type="Google" id="ProtNLM"/>
    </source>
</evidence>
<dbReference type="EMBL" id="BAEO01000055">
    <property type="protein sequence ID" value="GAC20525.1"/>
    <property type="molecule type" value="Genomic_DNA"/>
</dbReference>
<dbReference type="Proteomes" id="UP000006327">
    <property type="component" value="Unassembled WGS sequence"/>
</dbReference>
<evidence type="ECO:0000313" key="2">
    <source>
        <dbReference type="EMBL" id="GAC20525.1"/>
    </source>
</evidence>
<dbReference type="OrthoDB" id="6334738at2"/>